<accession>A0A5J4QQE7</accession>
<dbReference type="AlphaFoldDB" id="A0A5J4QQE7"/>
<proteinExistence type="predicted"/>
<evidence type="ECO:0000313" key="1">
    <source>
        <dbReference type="EMBL" id="KAA6323339.1"/>
    </source>
</evidence>
<name>A0A5J4QQE7_9ZZZZ</name>
<gene>
    <name evidence="1" type="ORF">EZS27_027209</name>
</gene>
<reference evidence="1" key="1">
    <citation type="submission" date="2019-03" db="EMBL/GenBank/DDBJ databases">
        <title>Single cell metagenomics reveals metabolic interactions within the superorganism composed of flagellate Streblomastix strix and complex community of Bacteroidetes bacteria on its surface.</title>
        <authorList>
            <person name="Treitli S.C."/>
            <person name="Kolisko M."/>
            <person name="Husnik F."/>
            <person name="Keeling P."/>
            <person name="Hampl V."/>
        </authorList>
    </citation>
    <scope>NUCLEOTIDE SEQUENCE</scope>
    <source>
        <strain evidence="1">STM</strain>
    </source>
</reference>
<comment type="caution">
    <text evidence="1">The sequence shown here is derived from an EMBL/GenBank/DDBJ whole genome shotgun (WGS) entry which is preliminary data.</text>
</comment>
<sequence length="164" mass="19217">MLWIESKATRKQKTTPLIIAFLQSAEDHVMLELHIKNIGEGVARNVKINVLKDFNRLEKEDLRLSEIGIIKNGFNIFPPQYELKYYIHGLTELFEKDKDNSIGINISYESADKRIFKNIYELPFNQMFGQNYSNPPETFIGQIPYYLKEINNTLKKIDKSEKKT</sequence>
<dbReference type="EMBL" id="SNRY01002828">
    <property type="protein sequence ID" value="KAA6323339.1"/>
    <property type="molecule type" value="Genomic_DNA"/>
</dbReference>
<organism evidence="1">
    <name type="scientific">termite gut metagenome</name>
    <dbReference type="NCBI Taxonomy" id="433724"/>
    <lineage>
        <taxon>unclassified sequences</taxon>
        <taxon>metagenomes</taxon>
        <taxon>organismal metagenomes</taxon>
    </lineage>
</organism>
<protein>
    <submittedName>
        <fullName evidence="1">Uncharacterized protein</fullName>
    </submittedName>
</protein>